<name>B9TC00_RICCO</name>
<dbReference type="Pfam" id="PF02371">
    <property type="entry name" value="Transposase_20"/>
    <property type="match status" value="1"/>
</dbReference>
<dbReference type="GO" id="GO:0006313">
    <property type="term" value="P:DNA transposition"/>
    <property type="evidence" value="ECO:0007669"/>
    <property type="project" value="InterPro"/>
</dbReference>
<dbReference type="AlphaFoldDB" id="B9TC00"/>
<evidence type="ECO:0000259" key="2">
    <source>
        <dbReference type="Pfam" id="PF02371"/>
    </source>
</evidence>
<dbReference type="NCBIfam" id="NF033542">
    <property type="entry name" value="transpos_IS110"/>
    <property type="match status" value="1"/>
</dbReference>
<dbReference type="EMBL" id="EQ976876">
    <property type="protein sequence ID" value="EEF26614.1"/>
    <property type="molecule type" value="Genomic_DNA"/>
</dbReference>
<dbReference type="Pfam" id="PF01548">
    <property type="entry name" value="DEDD_Tnp_IS110"/>
    <property type="match status" value="1"/>
</dbReference>
<feature type="non-terminal residue" evidence="4">
    <location>
        <position position="536"/>
    </location>
</feature>
<dbReference type="PANTHER" id="PTHR33055:SF13">
    <property type="entry name" value="TRANSPOSASE"/>
    <property type="match status" value="1"/>
</dbReference>
<reference evidence="5" key="1">
    <citation type="journal article" date="2010" name="Nat. Biotechnol.">
        <title>Draft genome sequence of the oilseed species Ricinus communis.</title>
        <authorList>
            <person name="Chan A.P."/>
            <person name="Crabtree J."/>
            <person name="Zhao Q."/>
            <person name="Lorenzi H."/>
            <person name="Orvis J."/>
            <person name="Puiu D."/>
            <person name="Melake-Berhan A."/>
            <person name="Jones K.M."/>
            <person name="Redman J."/>
            <person name="Chen G."/>
            <person name="Cahoon E.B."/>
            <person name="Gedil M."/>
            <person name="Stanke M."/>
            <person name="Haas B.J."/>
            <person name="Wortman J.R."/>
            <person name="Fraser-Liggett C.M."/>
            <person name="Ravel J."/>
            <person name="Rabinowicz P.D."/>
        </authorList>
    </citation>
    <scope>NUCLEOTIDE SEQUENCE [LARGE SCALE GENOMIC DNA]</scope>
    <source>
        <strain evidence="5">cv. Hale</strain>
    </source>
</reference>
<dbReference type="InterPro" id="IPR002525">
    <property type="entry name" value="Transp_IS110-like_N"/>
</dbReference>
<proteinExistence type="predicted"/>
<evidence type="ECO:0000259" key="1">
    <source>
        <dbReference type="Pfam" id="PF01548"/>
    </source>
</evidence>
<evidence type="ECO:0000313" key="4">
    <source>
        <dbReference type="EMBL" id="EEF26614.1"/>
    </source>
</evidence>
<organism evidence="4 5">
    <name type="scientific">Ricinus communis</name>
    <name type="common">Castor bean</name>
    <dbReference type="NCBI Taxonomy" id="3988"/>
    <lineage>
        <taxon>Eukaryota</taxon>
        <taxon>Viridiplantae</taxon>
        <taxon>Streptophyta</taxon>
        <taxon>Embryophyta</taxon>
        <taxon>Tracheophyta</taxon>
        <taxon>Spermatophyta</taxon>
        <taxon>Magnoliopsida</taxon>
        <taxon>eudicotyledons</taxon>
        <taxon>Gunneridae</taxon>
        <taxon>Pentapetalae</taxon>
        <taxon>rosids</taxon>
        <taxon>fabids</taxon>
        <taxon>Malpighiales</taxon>
        <taxon>Euphorbiaceae</taxon>
        <taxon>Acalyphoideae</taxon>
        <taxon>Acalypheae</taxon>
        <taxon>Ricinus</taxon>
    </lineage>
</organism>
<dbReference type="Proteomes" id="UP000008311">
    <property type="component" value="Unassembled WGS sequence"/>
</dbReference>
<dbReference type="PANTHER" id="PTHR33055">
    <property type="entry name" value="TRANSPOSASE FOR INSERTION SEQUENCE ELEMENT IS1111A"/>
    <property type="match status" value="1"/>
</dbReference>
<feature type="domain" description="Transposase IS110-like N-terminal" evidence="1">
    <location>
        <begin position="24"/>
        <end position="167"/>
    </location>
</feature>
<feature type="domain" description="Transposase IS116/IS110/IS902 C-terminal" evidence="2">
    <location>
        <begin position="299"/>
        <end position="371"/>
    </location>
</feature>
<dbReference type="InterPro" id="IPR025948">
    <property type="entry name" value="HTH-like_dom"/>
</dbReference>
<sequence>MKTTKSQGATSGASITVVHPYAAAIDIGAKFHVVAVGPERDPEPVRSFGSFTQELHQLAQWLKQIGITTIAMESTGVYWIPAFEVLEAYGFEVVLVNARDVRNVPGRKTDVSDAQWLQKLHAYGLLRASFRPRHDIATLRAYLRQRERLLEYAAAHIQHMQKALMQMNLQLHHVVQDVTGATGMKIIRSIVAGERNPEELARHRDVRCKASSETIRDALVGNYQDEHVFELTQALALYDFYQTQVAQCDERIEVVLRQLHANATPVSTPLPAARRRSRQSNDFSFDVRAELYSMLGVDLTQIHGFGPYLALKLVAECGTDMSRWPTVKHFTSWLCLAPGNKISGGKVLSSKTRRSSSKAAAALRLAAVTIGKTDTALGGFYRRLSARIGKAKAVTATARKVAVLFYNTLRYGMKYVDPGAEYYEKRYRQREVCGLLREGVAVKYGVIEQMRRDYPVPPMCRLLGVSTSGYYAWLKRPPSSRSQQEPRLEAEILAAHQRTRETFGAERLQKDLTEHGVQVGVHRIKRLRKKLGLRCK</sequence>
<feature type="domain" description="HTH-like" evidence="3">
    <location>
        <begin position="487"/>
        <end position="536"/>
    </location>
</feature>
<keyword evidence="5" id="KW-1185">Reference proteome</keyword>
<dbReference type="Pfam" id="PF13276">
    <property type="entry name" value="HTH_21"/>
    <property type="match status" value="1"/>
</dbReference>
<gene>
    <name evidence="4" type="ORF">RCOM_0102440</name>
</gene>
<evidence type="ECO:0000259" key="3">
    <source>
        <dbReference type="Pfam" id="PF13276"/>
    </source>
</evidence>
<dbReference type="GO" id="GO:0003677">
    <property type="term" value="F:DNA binding"/>
    <property type="evidence" value="ECO:0007669"/>
    <property type="project" value="InterPro"/>
</dbReference>
<dbReference type="InterPro" id="IPR003346">
    <property type="entry name" value="Transposase_20"/>
</dbReference>
<dbReference type="InterPro" id="IPR047650">
    <property type="entry name" value="Transpos_IS110"/>
</dbReference>
<protein>
    <submittedName>
        <fullName evidence="4">Uncharacterized protein</fullName>
    </submittedName>
</protein>
<dbReference type="GO" id="GO:0004803">
    <property type="term" value="F:transposase activity"/>
    <property type="evidence" value="ECO:0007669"/>
    <property type="project" value="InterPro"/>
</dbReference>
<dbReference type="InParanoid" id="B9TC00"/>
<accession>B9TC00</accession>
<evidence type="ECO:0000313" key="5">
    <source>
        <dbReference type="Proteomes" id="UP000008311"/>
    </source>
</evidence>